<evidence type="ECO:0000256" key="4">
    <source>
        <dbReference type="ARBA" id="ARBA00022833"/>
    </source>
</evidence>
<reference evidence="7 8" key="1">
    <citation type="submission" date="2018-06" db="EMBL/GenBank/DDBJ databases">
        <authorList>
            <consortium name="Pathogen Informatics"/>
            <person name="Doyle S."/>
        </authorList>
    </citation>
    <scope>NUCLEOTIDE SEQUENCE [LARGE SCALE GENOMIC DNA]</scope>
    <source>
        <strain evidence="7 8">NCTC11179</strain>
    </source>
</reference>
<gene>
    <name evidence="7" type="primary">ygiD</name>
    <name evidence="7" type="ORF">NCTC11179_01647</name>
</gene>
<dbReference type="GO" id="GO:0016702">
    <property type="term" value="F:oxidoreductase activity, acting on single donors with incorporation of molecular oxygen, incorporation of two atoms of oxygen"/>
    <property type="evidence" value="ECO:0007669"/>
    <property type="project" value="UniProtKB-ARBA"/>
</dbReference>
<dbReference type="PANTHER" id="PTHR30096:SF0">
    <property type="entry name" value="4,5-DOPA DIOXYGENASE EXTRADIOL-LIKE PROTEIN"/>
    <property type="match status" value="1"/>
</dbReference>
<proteinExistence type="inferred from homology"/>
<dbReference type="GO" id="GO:0008270">
    <property type="term" value="F:zinc ion binding"/>
    <property type="evidence" value="ECO:0007669"/>
    <property type="project" value="InterPro"/>
</dbReference>
<name>A0A378RPM9_MYROD</name>
<keyword evidence="7" id="KW-0223">Dioxygenase</keyword>
<keyword evidence="5 7" id="KW-0560">Oxidoreductase</keyword>
<dbReference type="EMBL" id="UGQL01000001">
    <property type="protein sequence ID" value="STZ28107.1"/>
    <property type="molecule type" value="Genomic_DNA"/>
</dbReference>
<evidence type="ECO:0000256" key="1">
    <source>
        <dbReference type="ARBA" id="ARBA00001947"/>
    </source>
</evidence>
<dbReference type="PANTHER" id="PTHR30096">
    <property type="entry name" value="4,5-DOPA DIOXYGENASE EXTRADIOL-LIKE PROTEIN"/>
    <property type="match status" value="1"/>
</dbReference>
<dbReference type="EC" id="1.13.-.-" evidence="7"/>
<dbReference type="AlphaFoldDB" id="A0A378RPM9"/>
<organism evidence="7 8">
    <name type="scientific">Myroides odoratus</name>
    <name type="common">Flavobacterium odoratum</name>
    <dbReference type="NCBI Taxonomy" id="256"/>
    <lineage>
        <taxon>Bacteria</taxon>
        <taxon>Pseudomonadati</taxon>
        <taxon>Bacteroidota</taxon>
        <taxon>Flavobacteriia</taxon>
        <taxon>Flavobacteriales</taxon>
        <taxon>Flavobacteriaceae</taxon>
        <taxon>Myroides</taxon>
    </lineage>
</organism>
<feature type="domain" description="Extradiol ring-cleavage dioxygenase class III enzyme subunit B" evidence="6">
    <location>
        <begin position="53"/>
        <end position="252"/>
    </location>
</feature>
<evidence type="ECO:0000313" key="7">
    <source>
        <dbReference type="EMBL" id="STZ28107.1"/>
    </source>
</evidence>
<sequence>MQSLQDLYRFSQTLSYSEQVMPTLFIGHGSPMNAITDTVFSQNWHSLGQSLPTPKAILVISAHWLTKGSAITAMDFPETIHDFRGFPQPLFEVSYPAPGDPALAVETQQLVQPFDLHLDHDWGLDHGTWSITRHLFPQANIPVLQLSIDYYKPLDYHYQLALQLRELRKKGVLLIGSGNMIHNLRLLSWDQMENNYGFDWAIEINAVLQQAIVEYDFKRLLDYEKLHPHISLAIPTLEHYIPMLYNLGLKDKKDELMFFNDAYVGGSLSMTSFMYYQ</sequence>
<comment type="cofactor">
    <cofactor evidence="1">
        <name>Zn(2+)</name>
        <dbReference type="ChEBI" id="CHEBI:29105"/>
    </cofactor>
</comment>
<keyword evidence="4" id="KW-0862">Zinc</keyword>
<dbReference type="Proteomes" id="UP000255024">
    <property type="component" value="Unassembled WGS sequence"/>
</dbReference>
<dbReference type="SUPFAM" id="SSF53213">
    <property type="entry name" value="LigB-like"/>
    <property type="match status" value="1"/>
</dbReference>
<evidence type="ECO:0000256" key="3">
    <source>
        <dbReference type="ARBA" id="ARBA00022723"/>
    </source>
</evidence>
<evidence type="ECO:0000259" key="6">
    <source>
        <dbReference type="Pfam" id="PF02900"/>
    </source>
</evidence>
<accession>A0A378RPM9</accession>
<dbReference type="Pfam" id="PF02900">
    <property type="entry name" value="LigB"/>
    <property type="match status" value="1"/>
</dbReference>
<protein>
    <submittedName>
        <fullName evidence="7">LigB family dioxygenase</fullName>
        <ecNumber evidence="7">1.13.-.-</ecNumber>
    </submittedName>
</protein>
<comment type="similarity">
    <text evidence="2">Belongs to the DODA-type extradiol aromatic ring-opening dioxygenase family.</text>
</comment>
<evidence type="ECO:0000256" key="5">
    <source>
        <dbReference type="ARBA" id="ARBA00023002"/>
    </source>
</evidence>
<evidence type="ECO:0000313" key="8">
    <source>
        <dbReference type="Proteomes" id="UP000255024"/>
    </source>
</evidence>
<dbReference type="CDD" id="cd07363">
    <property type="entry name" value="45_DOPA_Dioxygenase"/>
    <property type="match status" value="1"/>
</dbReference>
<keyword evidence="8" id="KW-1185">Reference proteome</keyword>
<dbReference type="GO" id="GO:0008198">
    <property type="term" value="F:ferrous iron binding"/>
    <property type="evidence" value="ECO:0007669"/>
    <property type="project" value="InterPro"/>
</dbReference>
<dbReference type="InterPro" id="IPR014436">
    <property type="entry name" value="Extradiol_dOase_DODA"/>
</dbReference>
<dbReference type="RefSeq" id="WP_115090947.1">
    <property type="nucleotide sequence ID" value="NZ_CP068107.1"/>
</dbReference>
<dbReference type="PIRSF" id="PIRSF006157">
    <property type="entry name" value="Doxgns_DODA"/>
    <property type="match status" value="1"/>
</dbReference>
<dbReference type="NCBIfam" id="NF007914">
    <property type="entry name" value="PRK10628.1"/>
    <property type="match status" value="1"/>
</dbReference>
<keyword evidence="3" id="KW-0479">Metal-binding</keyword>
<dbReference type="Gene3D" id="3.40.830.10">
    <property type="entry name" value="LigB-like"/>
    <property type="match status" value="1"/>
</dbReference>
<evidence type="ECO:0000256" key="2">
    <source>
        <dbReference type="ARBA" id="ARBA00007581"/>
    </source>
</evidence>
<dbReference type="InterPro" id="IPR004183">
    <property type="entry name" value="Xdiol_dOase_suB"/>
</dbReference>